<gene>
    <name evidence="8" type="ORF">Z043_126224</name>
</gene>
<evidence type="ECO:0000256" key="2">
    <source>
        <dbReference type="ARBA" id="ARBA00005861"/>
    </source>
</evidence>
<dbReference type="Pfam" id="PF14497">
    <property type="entry name" value="GST_C_3"/>
    <property type="match status" value="1"/>
</dbReference>
<keyword evidence="5" id="KW-0808">Transferase</keyword>
<dbReference type="PANTHER" id="PTHR11571:SF222">
    <property type="entry name" value="GLUTATHIONE TRANSFERASE"/>
    <property type="match status" value="1"/>
</dbReference>
<evidence type="ECO:0000256" key="5">
    <source>
        <dbReference type="ARBA" id="ARBA00022679"/>
    </source>
</evidence>
<dbReference type="SUPFAM" id="SSF47616">
    <property type="entry name" value="GST C-terminal domain-like"/>
    <property type="match status" value="1"/>
</dbReference>
<name>A0A0P7TRV7_SCLFO</name>
<dbReference type="InterPro" id="IPR050213">
    <property type="entry name" value="GST_superfamily"/>
</dbReference>
<evidence type="ECO:0000256" key="6">
    <source>
        <dbReference type="ARBA" id="ARBA00047960"/>
    </source>
</evidence>
<protein>
    <recommendedName>
        <fullName evidence="4">glutathione transferase</fullName>
        <ecNumber evidence="4">2.5.1.18</ecNumber>
    </recommendedName>
</protein>
<comment type="catalytic activity">
    <reaction evidence="6">
        <text>RX + glutathione = an S-substituted glutathione + a halide anion + H(+)</text>
        <dbReference type="Rhea" id="RHEA:16437"/>
        <dbReference type="ChEBI" id="CHEBI:15378"/>
        <dbReference type="ChEBI" id="CHEBI:16042"/>
        <dbReference type="ChEBI" id="CHEBI:17792"/>
        <dbReference type="ChEBI" id="CHEBI:57925"/>
        <dbReference type="ChEBI" id="CHEBI:90779"/>
        <dbReference type="EC" id="2.5.1.18"/>
    </reaction>
</comment>
<reference evidence="8 9" key="1">
    <citation type="submission" date="2015-08" db="EMBL/GenBank/DDBJ databases">
        <title>The genome of the Asian arowana (Scleropages formosus).</title>
        <authorList>
            <person name="Tan M.H."/>
            <person name="Gan H.M."/>
            <person name="Croft L.J."/>
            <person name="Austin C.M."/>
        </authorList>
    </citation>
    <scope>NUCLEOTIDE SEQUENCE [LARGE SCALE GENOMIC DNA]</scope>
    <source>
        <strain evidence="8">Aro1</strain>
    </source>
</reference>
<comment type="caution">
    <text evidence="8">The sequence shown here is derived from an EMBL/GenBank/DDBJ whole genome shotgun (WGS) entry which is preliminary data.</text>
</comment>
<dbReference type="AlphaFoldDB" id="A0A0P7TRV7"/>
<dbReference type="GO" id="GO:0004364">
    <property type="term" value="F:glutathione transferase activity"/>
    <property type="evidence" value="ECO:0007669"/>
    <property type="project" value="UniProtKB-EC"/>
</dbReference>
<comment type="subunit">
    <text evidence="3">Homodimer.</text>
</comment>
<evidence type="ECO:0000256" key="4">
    <source>
        <dbReference type="ARBA" id="ARBA00012452"/>
    </source>
</evidence>
<dbReference type="GO" id="GO:0006749">
    <property type="term" value="P:glutathione metabolic process"/>
    <property type="evidence" value="ECO:0007669"/>
    <property type="project" value="TreeGrafter"/>
</dbReference>
<evidence type="ECO:0000313" key="8">
    <source>
        <dbReference type="EMBL" id="KPP56202.1"/>
    </source>
</evidence>
<comment type="function">
    <text evidence="1">Conjugation of reduced glutathione to a wide number of exogenous and endogenous hydrophobic electrophiles.</text>
</comment>
<dbReference type="EC" id="2.5.1.18" evidence="4"/>
<evidence type="ECO:0000256" key="1">
    <source>
        <dbReference type="ARBA" id="ARBA00003701"/>
    </source>
</evidence>
<dbReference type="FunFam" id="1.20.1050.10:FF:000101">
    <property type="entry name" value="Glutathione S-transferase Mu 4"/>
    <property type="match status" value="1"/>
</dbReference>
<organism evidence="8 9">
    <name type="scientific">Scleropages formosus</name>
    <name type="common">Asian bonytongue</name>
    <name type="synonym">Osteoglossum formosum</name>
    <dbReference type="NCBI Taxonomy" id="113540"/>
    <lineage>
        <taxon>Eukaryota</taxon>
        <taxon>Metazoa</taxon>
        <taxon>Chordata</taxon>
        <taxon>Craniata</taxon>
        <taxon>Vertebrata</taxon>
        <taxon>Euteleostomi</taxon>
        <taxon>Actinopterygii</taxon>
        <taxon>Neopterygii</taxon>
        <taxon>Teleostei</taxon>
        <taxon>Osteoglossocephala</taxon>
        <taxon>Osteoglossomorpha</taxon>
        <taxon>Osteoglossiformes</taxon>
        <taxon>Osteoglossidae</taxon>
        <taxon>Scleropages</taxon>
    </lineage>
</organism>
<evidence type="ECO:0000313" key="9">
    <source>
        <dbReference type="Proteomes" id="UP000034805"/>
    </source>
</evidence>
<dbReference type="PANTHER" id="PTHR11571">
    <property type="entry name" value="GLUTATHIONE S-TRANSFERASE"/>
    <property type="match status" value="1"/>
</dbReference>
<evidence type="ECO:0000259" key="7">
    <source>
        <dbReference type="PROSITE" id="PS50405"/>
    </source>
</evidence>
<dbReference type="InterPro" id="IPR004046">
    <property type="entry name" value="GST_C"/>
</dbReference>
<dbReference type="Gene3D" id="1.20.1050.130">
    <property type="match status" value="1"/>
</dbReference>
<sequence length="115" mass="13984">MDFHNGFIMMYHMDFDRIKPDYLQKVSSLLKQFSDFLADRKRFAGDEITFVDFIMYKLLDHHRMFKLTCMHKIKNLTDLLDRFESLEKITTYVKSERFMKTPVNNKMAKWGNKKE</sequence>
<accession>A0A0P7TRV7</accession>
<dbReference type="InterPro" id="IPR036282">
    <property type="entry name" value="Glutathione-S-Trfase_C_sf"/>
</dbReference>
<proteinExistence type="inferred from homology"/>
<feature type="domain" description="GST C-terminal" evidence="7">
    <location>
        <begin position="1"/>
        <end position="103"/>
    </location>
</feature>
<dbReference type="GO" id="GO:0042178">
    <property type="term" value="P:xenobiotic catabolic process"/>
    <property type="evidence" value="ECO:0007669"/>
    <property type="project" value="UniProtKB-ARBA"/>
</dbReference>
<dbReference type="Proteomes" id="UP000034805">
    <property type="component" value="Unassembled WGS sequence"/>
</dbReference>
<evidence type="ECO:0000256" key="3">
    <source>
        <dbReference type="ARBA" id="ARBA00011738"/>
    </source>
</evidence>
<dbReference type="PROSITE" id="PS50405">
    <property type="entry name" value="GST_CTER"/>
    <property type="match status" value="1"/>
</dbReference>
<dbReference type="EMBL" id="JARO02024399">
    <property type="protein sequence ID" value="KPP56202.1"/>
    <property type="molecule type" value="Genomic_DNA"/>
</dbReference>
<comment type="similarity">
    <text evidence="2">Belongs to the GST superfamily. Mu family.</text>
</comment>
<dbReference type="InterPro" id="IPR010987">
    <property type="entry name" value="Glutathione-S-Trfase_C-like"/>
</dbReference>